<protein>
    <submittedName>
        <fullName evidence="1">Uncharacterized protein</fullName>
    </submittedName>
</protein>
<name>A0A8H5WT36_FUSHE</name>
<evidence type="ECO:0000313" key="1">
    <source>
        <dbReference type="EMBL" id="KAF5669995.1"/>
    </source>
</evidence>
<reference evidence="1 2" key="1">
    <citation type="submission" date="2020-05" db="EMBL/GenBank/DDBJ databases">
        <title>Identification and distribution of gene clusters putatively required for synthesis of sphingolipid metabolism inhibitors in phylogenetically diverse species of the filamentous fungus Fusarium.</title>
        <authorList>
            <person name="Kim H.-S."/>
            <person name="Busman M."/>
            <person name="Brown D.W."/>
            <person name="Divon H."/>
            <person name="Uhlig S."/>
            <person name="Proctor R.H."/>
        </authorList>
    </citation>
    <scope>NUCLEOTIDE SEQUENCE [LARGE SCALE GENOMIC DNA]</scope>
    <source>
        <strain evidence="1 2">NRRL 20693</strain>
    </source>
</reference>
<keyword evidence="2" id="KW-1185">Reference proteome</keyword>
<dbReference type="Proteomes" id="UP000567885">
    <property type="component" value="Unassembled WGS sequence"/>
</dbReference>
<dbReference type="EMBL" id="JAAGWQ010000079">
    <property type="protein sequence ID" value="KAF5669995.1"/>
    <property type="molecule type" value="Genomic_DNA"/>
</dbReference>
<comment type="caution">
    <text evidence="1">The sequence shown here is derived from an EMBL/GenBank/DDBJ whole genome shotgun (WGS) entry which is preliminary data.</text>
</comment>
<gene>
    <name evidence="1" type="ORF">FHETE_4678</name>
</gene>
<sequence length="244" mass="27099">MDFVIVSAPGQRPSAKTTRRVHSHAARAAHTRARRLRMAEHMKDKPTTKDGPPIITTAEANPDLIRSLEMVLTSVSIPPTLDGNFESDPITLFRQILSPREHFMLNHSTDAIILRGLLLVACRHLSLVGMQDEYTQLAMRYKLQYLRNLQSCILTEDLAMRREAIAMTTVLALDEMACGNHPMAAKHVLGAAKMIEAAGGIDKLGLNEVVRYSLCALLYGKRLLDWDPDLYLTTSVLTPDSILG</sequence>
<dbReference type="AlphaFoldDB" id="A0A8H5WT36"/>
<evidence type="ECO:0000313" key="2">
    <source>
        <dbReference type="Proteomes" id="UP000567885"/>
    </source>
</evidence>
<accession>A0A8H5WT36</accession>
<organism evidence="1 2">
    <name type="scientific">Fusarium heterosporum</name>
    <dbReference type="NCBI Taxonomy" id="42747"/>
    <lineage>
        <taxon>Eukaryota</taxon>
        <taxon>Fungi</taxon>
        <taxon>Dikarya</taxon>
        <taxon>Ascomycota</taxon>
        <taxon>Pezizomycotina</taxon>
        <taxon>Sordariomycetes</taxon>
        <taxon>Hypocreomycetidae</taxon>
        <taxon>Hypocreales</taxon>
        <taxon>Nectriaceae</taxon>
        <taxon>Fusarium</taxon>
        <taxon>Fusarium heterosporum species complex</taxon>
    </lineage>
</organism>
<proteinExistence type="predicted"/>
<dbReference type="OrthoDB" id="5620at2759"/>